<organism evidence="1 2">
    <name type="scientific">Micromonospora lupini str. Lupac 08</name>
    <dbReference type="NCBI Taxonomy" id="1150864"/>
    <lineage>
        <taxon>Bacteria</taxon>
        <taxon>Bacillati</taxon>
        <taxon>Actinomycetota</taxon>
        <taxon>Actinomycetes</taxon>
        <taxon>Micromonosporales</taxon>
        <taxon>Micromonosporaceae</taxon>
        <taxon>Micromonospora</taxon>
    </lineage>
</organism>
<protein>
    <submittedName>
        <fullName evidence="1">Uncharacterized protein</fullName>
    </submittedName>
</protein>
<sequence length="189" mass="20029">MTGYTELTHGLAALPRAARAVHGACCALRYVPVLTAIAPDLETVAVEYIDLITDHLGAVDDGRLTTAYERVDALVPKVGDGQDPDYWVADALSLVAYTLECARSDGSPDAANWVCSGALGIAAAIDVYVRGEGLTARLKQLDIAAQESSIRQLQGDFDGSTVARLRSESAVVAAEVETMLPVFLRALRP</sequence>
<evidence type="ECO:0000313" key="1">
    <source>
        <dbReference type="EMBL" id="CCH19792.1"/>
    </source>
</evidence>
<proteinExistence type="predicted"/>
<dbReference type="Proteomes" id="UP000003448">
    <property type="component" value="Unassembled WGS sequence"/>
</dbReference>
<evidence type="ECO:0000313" key="2">
    <source>
        <dbReference type="Proteomes" id="UP000003448"/>
    </source>
</evidence>
<dbReference type="STRING" id="1150864.MILUP08_44670"/>
<reference evidence="1 2" key="1">
    <citation type="journal article" date="2012" name="J. Bacteriol.">
        <title>Genome Sequence of Micromonospora lupini Lupac 08, Isolated from Root Nodules of Lupinus angustifolius.</title>
        <authorList>
            <person name="Alonso-Vega P."/>
            <person name="Normand P."/>
            <person name="Bacigalupe R."/>
            <person name="Pujic P."/>
            <person name="Lajus A."/>
            <person name="Vallenet D."/>
            <person name="Carro L."/>
            <person name="Coll P."/>
            <person name="Trujillo M.E."/>
        </authorList>
    </citation>
    <scope>NUCLEOTIDE SEQUENCE [LARGE SCALE GENOMIC DNA]</scope>
    <source>
        <strain evidence="1 2">Lupac 08</strain>
    </source>
</reference>
<gene>
    <name evidence="1" type="ORF">MILUP08_44670</name>
</gene>
<dbReference type="EMBL" id="CAIE01000036">
    <property type="protein sequence ID" value="CCH19792.1"/>
    <property type="molecule type" value="Genomic_DNA"/>
</dbReference>
<dbReference type="RefSeq" id="WP_007462222.1">
    <property type="nucleotide sequence ID" value="NZ_HF570108.1"/>
</dbReference>
<dbReference type="AlphaFoldDB" id="I0L7J5"/>
<name>I0L7J5_9ACTN</name>
<accession>I0L7J5</accession>
<keyword evidence="2" id="KW-1185">Reference proteome</keyword>